<feature type="transmembrane region" description="Helical" evidence="1">
    <location>
        <begin position="20"/>
        <end position="37"/>
    </location>
</feature>
<protein>
    <submittedName>
        <fullName evidence="2">Uncharacterized protein</fullName>
    </submittedName>
</protein>
<gene>
    <name evidence="2" type="ORF">NSK_004477</name>
</gene>
<reference evidence="2 3" key="1">
    <citation type="submission" date="2019-01" db="EMBL/GenBank/DDBJ databases">
        <title>Nuclear Genome Assembly of the Microalgal Biofuel strain Nannochloropsis salina CCMP1776.</title>
        <authorList>
            <person name="Hovde B."/>
        </authorList>
    </citation>
    <scope>NUCLEOTIDE SEQUENCE [LARGE SCALE GENOMIC DNA]</scope>
    <source>
        <strain evidence="2 3">CCMP1776</strain>
    </source>
</reference>
<dbReference type="AlphaFoldDB" id="A0A4D9CYP3"/>
<feature type="transmembrane region" description="Helical" evidence="1">
    <location>
        <begin position="97"/>
        <end position="120"/>
    </location>
</feature>
<evidence type="ECO:0000313" key="2">
    <source>
        <dbReference type="EMBL" id="TFJ84492.1"/>
    </source>
</evidence>
<sequence>MPAALYYGDTQGWQMWRECALLIPMLSTALLVVAVFSRDWSRLTTHTTLWSEVLIDDFWGLWQWSSVMTSASSTVRLSFDYNWCNHDDTTDQCHLLVLARALAVATVALEVAAVLGMLIVECRTAYRAGFSAEYACMALTTSHLICAILMLVVWSSVQDELRAQDLTSGRSKIHFGFSWWFFLVSAVSTVMTNFCVIKELAHKSAYRSISPPGKTDLRSRNVR</sequence>
<dbReference type="OrthoDB" id="10278235at2759"/>
<keyword evidence="1" id="KW-0472">Membrane</keyword>
<dbReference type="Proteomes" id="UP000355283">
    <property type="component" value="Unassembled WGS sequence"/>
</dbReference>
<accession>A0A4D9CYP3</accession>
<dbReference type="Gene3D" id="1.20.140.150">
    <property type="match status" value="1"/>
</dbReference>
<comment type="caution">
    <text evidence="2">The sequence shown here is derived from an EMBL/GenBank/DDBJ whole genome shotgun (WGS) entry which is preliminary data.</text>
</comment>
<name>A0A4D9CYP3_9STRA</name>
<dbReference type="EMBL" id="SDOX01000019">
    <property type="protein sequence ID" value="TFJ84492.1"/>
    <property type="molecule type" value="Genomic_DNA"/>
</dbReference>
<keyword evidence="1" id="KW-1133">Transmembrane helix</keyword>
<feature type="transmembrane region" description="Helical" evidence="1">
    <location>
        <begin position="177"/>
        <end position="197"/>
    </location>
</feature>
<proteinExistence type="predicted"/>
<organism evidence="2 3">
    <name type="scientific">Nannochloropsis salina CCMP1776</name>
    <dbReference type="NCBI Taxonomy" id="1027361"/>
    <lineage>
        <taxon>Eukaryota</taxon>
        <taxon>Sar</taxon>
        <taxon>Stramenopiles</taxon>
        <taxon>Ochrophyta</taxon>
        <taxon>Eustigmatophyceae</taxon>
        <taxon>Eustigmatales</taxon>
        <taxon>Monodopsidaceae</taxon>
        <taxon>Microchloropsis</taxon>
        <taxon>Microchloropsis salina</taxon>
    </lineage>
</organism>
<keyword evidence="1" id="KW-0812">Transmembrane</keyword>
<evidence type="ECO:0000256" key="1">
    <source>
        <dbReference type="SAM" id="Phobius"/>
    </source>
</evidence>
<evidence type="ECO:0000313" key="3">
    <source>
        <dbReference type="Proteomes" id="UP000355283"/>
    </source>
</evidence>
<feature type="transmembrane region" description="Helical" evidence="1">
    <location>
        <begin position="132"/>
        <end position="157"/>
    </location>
</feature>
<keyword evidence="3" id="KW-1185">Reference proteome</keyword>